<dbReference type="EMBL" id="JAEUBD010001468">
    <property type="protein sequence ID" value="KAH3661097.1"/>
    <property type="molecule type" value="Genomic_DNA"/>
</dbReference>
<proteinExistence type="predicted"/>
<sequence length="134" mass="13883">MSGGSGIPASKAILAPRLLILAKNISLSAAASSAGSVLASSFLKDKIISVKFLLGTNSGTSEVSTHKNPQRFLTILSTAPVLPTLFSSITNLETVDAALACKSNDSSALILSINDRINGVNFFGNPESFRTADE</sequence>
<accession>A0A9P8NWX9</accession>
<evidence type="ECO:0000313" key="2">
    <source>
        <dbReference type="Proteomes" id="UP000788993"/>
    </source>
</evidence>
<protein>
    <submittedName>
        <fullName evidence="1">Uncharacterized protein</fullName>
    </submittedName>
</protein>
<reference evidence="1" key="1">
    <citation type="journal article" date="2021" name="Open Biol.">
        <title>Shared evolutionary footprints suggest mitochondrial oxidative damage underlies multiple complex I losses in fungi.</title>
        <authorList>
            <person name="Schikora-Tamarit M.A."/>
            <person name="Marcet-Houben M."/>
            <person name="Nosek J."/>
            <person name="Gabaldon T."/>
        </authorList>
    </citation>
    <scope>NUCLEOTIDE SEQUENCE</scope>
    <source>
        <strain evidence="1">NCAIM Y.01608</strain>
    </source>
</reference>
<name>A0A9P8NWX9_9ASCO</name>
<reference evidence="1" key="2">
    <citation type="submission" date="2021-01" db="EMBL/GenBank/DDBJ databases">
        <authorList>
            <person name="Schikora-Tamarit M.A."/>
        </authorList>
    </citation>
    <scope>NUCLEOTIDE SEQUENCE</scope>
    <source>
        <strain evidence="1">NCAIM Y.01608</strain>
    </source>
</reference>
<organism evidence="1 2">
    <name type="scientific">Ogataea polymorpha</name>
    <dbReference type="NCBI Taxonomy" id="460523"/>
    <lineage>
        <taxon>Eukaryota</taxon>
        <taxon>Fungi</taxon>
        <taxon>Dikarya</taxon>
        <taxon>Ascomycota</taxon>
        <taxon>Saccharomycotina</taxon>
        <taxon>Pichiomycetes</taxon>
        <taxon>Pichiales</taxon>
        <taxon>Pichiaceae</taxon>
        <taxon>Ogataea</taxon>
    </lineage>
</organism>
<gene>
    <name evidence="1" type="ORF">OGATHE_005430</name>
</gene>
<dbReference type="AlphaFoldDB" id="A0A9P8NWX9"/>
<evidence type="ECO:0000313" key="1">
    <source>
        <dbReference type="EMBL" id="KAH3661097.1"/>
    </source>
</evidence>
<dbReference type="Proteomes" id="UP000788993">
    <property type="component" value="Unassembled WGS sequence"/>
</dbReference>
<keyword evidence="2" id="KW-1185">Reference proteome</keyword>
<comment type="caution">
    <text evidence="1">The sequence shown here is derived from an EMBL/GenBank/DDBJ whole genome shotgun (WGS) entry which is preliminary data.</text>
</comment>